<dbReference type="Proteomes" id="UP000005697">
    <property type="component" value="Unassembled WGS sequence"/>
</dbReference>
<keyword evidence="2" id="KW-1185">Reference proteome</keyword>
<comment type="caution">
    <text evidence="1">The sequence shown here is derived from an EMBL/GenBank/DDBJ whole genome shotgun (WGS) entry which is preliminary data.</text>
</comment>
<sequence>MQKYKKDCALRIKPTGKVHFRREKFSSVLMGAAGQVLLTDRENRVSSGGCDVSGGTCAG</sequence>
<accession>F0FAQ1</accession>
<evidence type="ECO:0000313" key="1">
    <source>
        <dbReference type="EMBL" id="EGC18664.1"/>
    </source>
</evidence>
<dbReference type="AlphaFoldDB" id="F0FAQ1"/>
<evidence type="ECO:0000313" key="2">
    <source>
        <dbReference type="Proteomes" id="UP000005697"/>
    </source>
</evidence>
<gene>
    <name evidence="1" type="ORF">HMPREF9141_2668</name>
</gene>
<organism evidence="1 2">
    <name type="scientific">Prevotella multiformis DSM 16608</name>
    <dbReference type="NCBI Taxonomy" id="888743"/>
    <lineage>
        <taxon>Bacteria</taxon>
        <taxon>Pseudomonadati</taxon>
        <taxon>Bacteroidota</taxon>
        <taxon>Bacteroidia</taxon>
        <taxon>Bacteroidales</taxon>
        <taxon>Prevotellaceae</taxon>
        <taxon>Prevotella</taxon>
    </lineage>
</organism>
<name>F0FAQ1_9BACT</name>
<dbReference type="HOGENOM" id="CLU_2956796_0_0_10"/>
<dbReference type="EMBL" id="AEWX01000047">
    <property type="protein sequence ID" value="EGC18664.1"/>
    <property type="molecule type" value="Genomic_DNA"/>
</dbReference>
<proteinExistence type="predicted"/>
<protein>
    <submittedName>
        <fullName evidence="1">Uncharacterized protein</fullName>
    </submittedName>
</protein>
<reference evidence="1 2" key="1">
    <citation type="submission" date="2011-01" db="EMBL/GenBank/DDBJ databases">
        <authorList>
            <person name="Muzny D."/>
            <person name="Qin X."/>
            <person name="Deng J."/>
            <person name="Jiang H."/>
            <person name="Liu Y."/>
            <person name="Qu J."/>
            <person name="Song X.-Z."/>
            <person name="Zhang L."/>
            <person name="Thornton R."/>
            <person name="Coyle M."/>
            <person name="Francisco L."/>
            <person name="Jackson L."/>
            <person name="Javaid M."/>
            <person name="Korchina V."/>
            <person name="Kovar C."/>
            <person name="Mata R."/>
            <person name="Mathew T."/>
            <person name="Ngo R."/>
            <person name="Nguyen L."/>
            <person name="Nguyen N."/>
            <person name="Okwuonu G."/>
            <person name="Ongeri F."/>
            <person name="Pham C."/>
            <person name="Simmons D."/>
            <person name="Wilczek-Boney K."/>
            <person name="Hale W."/>
            <person name="Jakkamsetti A."/>
            <person name="Pham P."/>
            <person name="Ruth R."/>
            <person name="San Lucas F."/>
            <person name="Warren J."/>
            <person name="Zhang J."/>
            <person name="Zhao Z."/>
            <person name="Zhou C."/>
            <person name="Zhu D."/>
            <person name="Lee S."/>
            <person name="Bess C."/>
            <person name="Blankenburg K."/>
            <person name="Forbes L."/>
            <person name="Fu Q."/>
            <person name="Gubbala S."/>
            <person name="Hirani K."/>
            <person name="Jayaseelan J.C."/>
            <person name="Lara F."/>
            <person name="Munidasa M."/>
            <person name="Palculict T."/>
            <person name="Patil S."/>
            <person name="Pu L.-L."/>
            <person name="Saada N."/>
            <person name="Tang L."/>
            <person name="Weissenberger G."/>
            <person name="Zhu Y."/>
            <person name="Hemphill L."/>
            <person name="Shang Y."/>
            <person name="Youmans B."/>
            <person name="Ayvaz T."/>
            <person name="Ross M."/>
            <person name="Santibanez J."/>
            <person name="Aqrawi P."/>
            <person name="Gross S."/>
            <person name="Joshi V."/>
            <person name="Fowler G."/>
            <person name="Nazareth L."/>
            <person name="Reid J."/>
            <person name="Worley K."/>
            <person name="Petrosino J."/>
            <person name="Highlander S."/>
            <person name="Gibbs R."/>
        </authorList>
    </citation>
    <scope>NUCLEOTIDE SEQUENCE [LARGE SCALE GENOMIC DNA]</scope>
    <source>
        <strain evidence="1 2">DSM 16608</strain>
    </source>
</reference>